<evidence type="ECO:0000256" key="4">
    <source>
        <dbReference type="ARBA" id="ARBA00023136"/>
    </source>
</evidence>
<reference evidence="8 9" key="1">
    <citation type="submission" date="2024-03" db="EMBL/GenBank/DDBJ databases">
        <title>Chitinophaga caseinilytica sp. nov., a casein hydrolysing bacterium isolated from forest soil.</title>
        <authorList>
            <person name="Lee D.S."/>
            <person name="Han D.M."/>
            <person name="Baek J.H."/>
            <person name="Choi D.G."/>
            <person name="Jeon J.H."/>
            <person name="Jeon C.O."/>
        </authorList>
    </citation>
    <scope>NUCLEOTIDE SEQUENCE [LARGE SCALE GENOMIC DNA]</scope>
    <source>
        <strain evidence="8 9">KACC 19118</strain>
    </source>
</reference>
<feature type="domain" description="SusD-like N-terminal" evidence="7">
    <location>
        <begin position="79"/>
        <end position="238"/>
    </location>
</feature>
<evidence type="ECO:0000256" key="3">
    <source>
        <dbReference type="ARBA" id="ARBA00022729"/>
    </source>
</evidence>
<dbReference type="Pfam" id="PF07980">
    <property type="entry name" value="SusD_RagB"/>
    <property type="match status" value="1"/>
</dbReference>
<dbReference type="SUPFAM" id="SSF48452">
    <property type="entry name" value="TPR-like"/>
    <property type="match status" value="1"/>
</dbReference>
<gene>
    <name evidence="8" type="ORF">WJU22_20280</name>
</gene>
<keyword evidence="4" id="KW-0472">Membrane</keyword>
<evidence type="ECO:0000313" key="8">
    <source>
        <dbReference type="EMBL" id="WZN45240.1"/>
    </source>
</evidence>
<evidence type="ECO:0000259" key="7">
    <source>
        <dbReference type="Pfam" id="PF14322"/>
    </source>
</evidence>
<dbReference type="Gene3D" id="1.25.40.900">
    <property type="match status" value="1"/>
</dbReference>
<evidence type="ECO:0000256" key="5">
    <source>
        <dbReference type="ARBA" id="ARBA00023237"/>
    </source>
</evidence>
<evidence type="ECO:0000313" key="9">
    <source>
        <dbReference type="Proteomes" id="UP001449657"/>
    </source>
</evidence>
<dbReference type="RefSeq" id="WP_341839994.1">
    <property type="nucleotide sequence ID" value="NZ_CP149792.1"/>
</dbReference>
<dbReference type="Pfam" id="PF14322">
    <property type="entry name" value="SusD-like_3"/>
    <property type="match status" value="1"/>
</dbReference>
<organism evidence="8 9">
    <name type="scientific">Chitinophaga caseinilytica</name>
    <dbReference type="NCBI Taxonomy" id="2267521"/>
    <lineage>
        <taxon>Bacteria</taxon>
        <taxon>Pseudomonadati</taxon>
        <taxon>Bacteroidota</taxon>
        <taxon>Chitinophagia</taxon>
        <taxon>Chitinophagales</taxon>
        <taxon>Chitinophagaceae</taxon>
        <taxon>Chitinophaga</taxon>
    </lineage>
</organism>
<evidence type="ECO:0000259" key="6">
    <source>
        <dbReference type="Pfam" id="PF07980"/>
    </source>
</evidence>
<keyword evidence="3" id="KW-0732">Signal</keyword>
<dbReference type="InterPro" id="IPR011990">
    <property type="entry name" value="TPR-like_helical_dom_sf"/>
</dbReference>
<comment type="similarity">
    <text evidence="2">Belongs to the SusD family.</text>
</comment>
<sequence length="481" mass="53110">MKAANAILYFFLVAVMAISCGKSFLDNPPRDVILREAYAKDLHSCQELLNGSHVELVSALGLLGLMYGDLMADNIKPFESQTYFSEFYKWNLHATRESDQSSGSELNANYLVYQLYSVARSTSFIIERATGFRKEDPQWSDQIVGSAMTIRVLVHSALLNILAQPANFTSQGAHAGIVYVTSSDWTRPPALGRESVGAVYGHLQEELKKAAALMGPIKDENTAFSRDMAYALLSRISLYAGNYTGALEAAKKALEGHPLLTIEKGYPDGMYRSLKMSESESYYQLLPAISNELGNNGYSTGFPSYLYRYKIYGAGADIAASLQTDPADVRSGWVTKEGDNWSITKFPMGVVPDVDIPETSYFLPIVRVSEVVLNAAEAAYYLQQPAQAQMYLNQIRLRARPGALPIMPTGTALQDAIRTERNKELAFEGSRLFDLLRWKMAVKRSDPADPEAALLPYPSNRAVAPIPQMDISANIPQNPGY</sequence>
<accession>A0ABZ2YYZ3</accession>
<dbReference type="Gene3D" id="1.25.40.390">
    <property type="match status" value="1"/>
</dbReference>
<dbReference type="InterPro" id="IPR033985">
    <property type="entry name" value="SusD-like_N"/>
</dbReference>
<dbReference type="EMBL" id="CP150096">
    <property type="protein sequence ID" value="WZN45240.1"/>
    <property type="molecule type" value="Genomic_DNA"/>
</dbReference>
<dbReference type="Proteomes" id="UP001449657">
    <property type="component" value="Chromosome"/>
</dbReference>
<evidence type="ECO:0000256" key="1">
    <source>
        <dbReference type="ARBA" id="ARBA00004442"/>
    </source>
</evidence>
<proteinExistence type="inferred from homology"/>
<comment type="subcellular location">
    <subcellularLocation>
        <location evidence="1">Cell outer membrane</location>
    </subcellularLocation>
</comment>
<dbReference type="Gene3D" id="2.20.20.130">
    <property type="match status" value="1"/>
</dbReference>
<dbReference type="PROSITE" id="PS51257">
    <property type="entry name" value="PROKAR_LIPOPROTEIN"/>
    <property type="match status" value="1"/>
</dbReference>
<feature type="domain" description="RagB/SusD" evidence="6">
    <location>
        <begin position="360"/>
        <end position="446"/>
    </location>
</feature>
<keyword evidence="5" id="KW-0998">Cell outer membrane</keyword>
<keyword evidence="9" id="KW-1185">Reference proteome</keyword>
<protein>
    <submittedName>
        <fullName evidence="8">RagB/SusD family nutrient uptake outer membrane protein</fullName>
    </submittedName>
</protein>
<dbReference type="InterPro" id="IPR012944">
    <property type="entry name" value="SusD_RagB_dom"/>
</dbReference>
<name>A0ABZ2YYZ3_9BACT</name>
<evidence type="ECO:0000256" key="2">
    <source>
        <dbReference type="ARBA" id="ARBA00006275"/>
    </source>
</evidence>